<dbReference type="CDD" id="cd07377">
    <property type="entry name" value="WHTH_GntR"/>
    <property type="match status" value="1"/>
</dbReference>
<dbReference type="InterPro" id="IPR000524">
    <property type="entry name" value="Tscrpt_reg_HTH_GntR"/>
</dbReference>
<accession>A0A2T2X7M4</accession>
<dbReference type="Pfam" id="PF00392">
    <property type="entry name" value="GntR"/>
    <property type="match status" value="1"/>
</dbReference>
<dbReference type="AlphaFoldDB" id="A0A2T2X7M4"/>
<dbReference type="InterPro" id="IPR008920">
    <property type="entry name" value="TF_FadR/GntR_C"/>
</dbReference>
<dbReference type="EMBL" id="PXYT01000010">
    <property type="protein sequence ID" value="PSR30467.1"/>
    <property type="molecule type" value="Genomic_DNA"/>
</dbReference>
<evidence type="ECO:0000313" key="6">
    <source>
        <dbReference type="Proteomes" id="UP000242699"/>
    </source>
</evidence>
<dbReference type="SMART" id="SM00895">
    <property type="entry name" value="FCD"/>
    <property type="match status" value="1"/>
</dbReference>
<evidence type="ECO:0000256" key="2">
    <source>
        <dbReference type="ARBA" id="ARBA00023125"/>
    </source>
</evidence>
<protein>
    <submittedName>
        <fullName evidence="5">GntR family transcriptional regulator</fullName>
    </submittedName>
</protein>
<dbReference type="GO" id="GO:0003700">
    <property type="term" value="F:DNA-binding transcription factor activity"/>
    <property type="evidence" value="ECO:0007669"/>
    <property type="project" value="InterPro"/>
</dbReference>
<feature type="domain" description="HTH gntR-type" evidence="4">
    <location>
        <begin position="23"/>
        <end position="90"/>
    </location>
</feature>
<dbReference type="SMART" id="SM00345">
    <property type="entry name" value="HTH_GNTR"/>
    <property type="match status" value="1"/>
</dbReference>
<proteinExistence type="predicted"/>
<dbReference type="GO" id="GO:0003677">
    <property type="term" value="F:DNA binding"/>
    <property type="evidence" value="ECO:0007669"/>
    <property type="project" value="UniProtKB-KW"/>
</dbReference>
<dbReference type="InterPro" id="IPR036388">
    <property type="entry name" value="WH-like_DNA-bd_sf"/>
</dbReference>
<evidence type="ECO:0000256" key="1">
    <source>
        <dbReference type="ARBA" id="ARBA00023015"/>
    </source>
</evidence>
<dbReference type="PROSITE" id="PS50949">
    <property type="entry name" value="HTH_GNTR"/>
    <property type="match status" value="1"/>
</dbReference>
<dbReference type="SUPFAM" id="SSF48008">
    <property type="entry name" value="GntR ligand-binding domain-like"/>
    <property type="match status" value="1"/>
</dbReference>
<dbReference type="InterPro" id="IPR036390">
    <property type="entry name" value="WH_DNA-bd_sf"/>
</dbReference>
<dbReference type="InterPro" id="IPR011711">
    <property type="entry name" value="GntR_C"/>
</dbReference>
<dbReference type="SUPFAM" id="SSF46785">
    <property type="entry name" value="Winged helix' DNA-binding domain"/>
    <property type="match status" value="1"/>
</dbReference>
<keyword evidence="3" id="KW-0804">Transcription</keyword>
<evidence type="ECO:0000259" key="4">
    <source>
        <dbReference type="PROSITE" id="PS50949"/>
    </source>
</evidence>
<dbReference type="Gene3D" id="1.20.120.530">
    <property type="entry name" value="GntR ligand-binding domain-like"/>
    <property type="match status" value="1"/>
</dbReference>
<reference evidence="5 6" key="1">
    <citation type="journal article" date="2014" name="BMC Genomics">
        <title>Comparison of environmental and isolate Sulfobacillus genomes reveals diverse carbon, sulfur, nitrogen, and hydrogen metabolisms.</title>
        <authorList>
            <person name="Justice N.B."/>
            <person name="Norman A."/>
            <person name="Brown C.T."/>
            <person name="Singh A."/>
            <person name="Thomas B.C."/>
            <person name="Banfield J.F."/>
        </authorList>
    </citation>
    <scope>NUCLEOTIDE SEQUENCE [LARGE SCALE GENOMIC DNA]</scope>
    <source>
        <strain evidence="5">AMDSBA1</strain>
    </source>
</reference>
<dbReference type="Pfam" id="PF07729">
    <property type="entry name" value="FCD"/>
    <property type="match status" value="1"/>
</dbReference>
<comment type="caution">
    <text evidence="5">The sequence shown here is derived from an EMBL/GenBank/DDBJ whole genome shotgun (WGS) entry which is preliminary data.</text>
</comment>
<name>A0A2T2X7M4_9FIRM</name>
<dbReference type="PRINTS" id="PR00035">
    <property type="entry name" value="HTHGNTR"/>
</dbReference>
<dbReference type="PANTHER" id="PTHR43537:SF24">
    <property type="entry name" value="GLUCONATE OPERON TRANSCRIPTIONAL REPRESSOR"/>
    <property type="match status" value="1"/>
</dbReference>
<keyword evidence="2" id="KW-0238">DNA-binding</keyword>
<dbReference type="Proteomes" id="UP000242699">
    <property type="component" value="Unassembled WGS sequence"/>
</dbReference>
<evidence type="ECO:0000256" key="3">
    <source>
        <dbReference type="ARBA" id="ARBA00023163"/>
    </source>
</evidence>
<dbReference type="Gene3D" id="1.10.10.10">
    <property type="entry name" value="Winged helix-like DNA-binding domain superfamily/Winged helix DNA-binding domain"/>
    <property type="match status" value="1"/>
</dbReference>
<sequence>MIVRKDLTLPSASHLNLKPVVAQSVAEEVYQRLRQAIVDGDIGPGQRLIERALADSLQVSRTPVREALKQLTAEGLVSVDGHRGLIVARLSIEFIQEAYQAREVLEGLAARLAAQNRYDPEDMTKLEETLVKMESGSLSYKEFDLVHATFHDTIASMSGNSYVIRYLQDLAVFRTRMVSLEWIPKIRVHASLPEHRKIVDAIREGQPDEAEKQARKHVMNTRQTLINRLTADNLTE</sequence>
<gene>
    <name evidence="5" type="ORF">C7B43_06170</name>
</gene>
<evidence type="ECO:0000313" key="5">
    <source>
        <dbReference type="EMBL" id="PSR30467.1"/>
    </source>
</evidence>
<keyword evidence="1" id="KW-0805">Transcription regulation</keyword>
<organism evidence="5 6">
    <name type="scientific">Sulfobacillus benefaciens</name>
    <dbReference type="NCBI Taxonomy" id="453960"/>
    <lineage>
        <taxon>Bacteria</taxon>
        <taxon>Bacillati</taxon>
        <taxon>Bacillota</taxon>
        <taxon>Clostridia</taxon>
        <taxon>Eubacteriales</taxon>
        <taxon>Clostridiales Family XVII. Incertae Sedis</taxon>
        <taxon>Sulfobacillus</taxon>
    </lineage>
</organism>
<dbReference type="PANTHER" id="PTHR43537">
    <property type="entry name" value="TRANSCRIPTIONAL REGULATOR, GNTR FAMILY"/>
    <property type="match status" value="1"/>
</dbReference>